<dbReference type="InterPro" id="IPR026337">
    <property type="entry name" value="AKG_HExxH"/>
</dbReference>
<organism evidence="1 2">
    <name type="scientific">Streptomyces carpinensis</name>
    <dbReference type="NCBI Taxonomy" id="66369"/>
    <lineage>
        <taxon>Bacteria</taxon>
        <taxon>Bacillati</taxon>
        <taxon>Actinomycetota</taxon>
        <taxon>Actinomycetes</taxon>
        <taxon>Kitasatosporales</taxon>
        <taxon>Streptomycetaceae</taxon>
        <taxon>Streptomyces</taxon>
    </lineage>
</organism>
<dbReference type="NCBIfam" id="TIGR04267">
    <property type="entry name" value="mod_HExxH"/>
    <property type="match status" value="1"/>
</dbReference>
<comment type="caution">
    <text evidence="1">The sequence shown here is derived from an EMBL/GenBank/DDBJ whole genome shotgun (WGS) entry which is preliminary data.</text>
</comment>
<dbReference type="EMBL" id="JBEPCU010002006">
    <property type="protein sequence ID" value="MER6984777.1"/>
    <property type="molecule type" value="Genomic_DNA"/>
</dbReference>
<name>A0ABV1WKR6_9ACTN</name>
<keyword evidence="2" id="KW-1185">Reference proteome</keyword>
<reference evidence="1 2" key="1">
    <citation type="submission" date="2024-06" db="EMBL/GenBank/DDBJ databases">
        <title>The Natural Products Discovery Center: Release of the First 8490 Sequenced Strains for Exploring Actinobacteria Biosynthetic Diversity.</title>
        <authorList>
            <person name="Kalkreuter E."/>
            <person name="Kautsar S.A."/>
            <person name="Yang D."/>
            <person name="Bader C.D."/>
            <person name="Teijaro C.N."/>
            <person name="Fluegel L."/>
            <person name="Davis C.M."/>
            <person name="Simpson J.R."/>
            <person name="Lauterbach L."/>
            <person name="Steele A.D."/>
            <person name="Gui C."/>
            <person name="Meng S."/>
            <person name="Li G."/>
            <person name="Viehrig K."/>
            <person name="Ye F."/>
            <person name="Su P."/>
            <person name="Kiefer A.F."/>
            <person name="Nichols A."/>
            <person name="Cepeda A.J."/>
            <person name="Yan W."/>
            <person name="Fan B."/>
            <person name="Jiang Y."/>
            <person name="Adhikari A."/>
            <person name="Zheng C.-J."/>
            <person name="Schuster L."/>
            <person name="Cowan T.M."/>
            <person name="Smanski M.J."/>
            <person name="Chevrette M.G."/>
            <person name="De Carvalho L.P.S."/>
            <person name="Shen B."/>
        </authorList>
    </citation>
    <scope>NUCLEOTIDE SEQUENCE [LARGE SCALE GENOMIC DNA]</scope>
    <source>
        <strain evidence="1 2">NPDC000634</strain>
    </source>
</reference>
<accession>A0ABV1WKR6</accession>
<sequence>PAAVRIPDPAAERASGWEPVPRVRLAAPRPGAAPVIRLDSHGPLDLGAPRVLGPQELERWRDRLGAAWELLAVGHPDRADAVRDTVSAVLPLDPRPPGGTRGAWLSASFSDAFGLVALAPLDDPAELAAALVHETQHSLLYALQDLTRLLHARPGARGHAPWNDRPRPPSALLQGAAAFLVTAGFWRREAALGAPAATAPYERWRRTARLACDELERGGWLTENGHRLLDALRDVLAGWEDAPADEG</sequence>
<feature type="non-terminal residue" evidence="1">
    <location>
        <position position="1"/>
    </location>
</feature>
<dbReference type="Proteomes" id="UP001458415">
    <property type="component" value="Unassembled WGS sequence"/>
</dbReference>
<gene>
    <name evidence="1" type="ORF">ABT317_49535</name>
</gene>
<proteinExistence type="predicted"/>
<protein>
    <submittedName>
        <fullName evidence="1">HEXXH motif-containing putative peptide modification protein</fullName>
    </submittedName>
</protein>
<evidence type="ECO:0000313" key="1">
    <source>
        <dbReference type="EMBL" id="MER6984777.1"/>
    </source>
</evidence>
<evidence type="ECO:0000313" key="2">
    <source>
        <dbReference type="Proteomes" id="UP001458415"/>
    </source>
</evidence>